<dbReference type="CDD" id="cd09272">
    <property type="entry name" value="RNase_HI_RT_Ty1"/>
    <property type="match status" value="1"/>
</dbReference>
<protein>
    <submittedName>
        <fullName evidence="1">Retrovirus-related Pol polyprotein from transposon RE2</fullName>
    </submittedName>
</protein>
<sequence length="245" mass="27236">MGPSESLIMEVKSYLDALSTIKDLGYVKYFLSLEVARSPDDMSITQHKYVVDIISGTGMTTASSLLTPLPPGIKLTSKSSAMFREPDKYRKLIGRMLYLGFTRPDISFAVQHLMQYLQCPTEQHWHAALHVVRYLNGTPTTGLCFPSLNTFQFTTYVDADWGACADSRSSMTSYCVFLGSSLISWKTKKQNIVSRSSAEASIEPWLQGCVNCSGSLSFLLIFVYQLPLPFLFGVAIRPLSISPLI</sequence>
<reference evidence="1" key="1">
    <citation type="submission" date="2020-06" db="EMBL/GenBank/DDBJ databases">
        <authorList>
            <person name="Li T."/>
            <person name="Hu X."/>
            <person name="Zhang T."/>
            <person name="Song X."/>
            <person name="Zhang H."/>
            <person name="Dai N."/>
            <person name="Sheng W."/>
            <person name="Hou X."/>
            <person name="Wei L."/>
        </authorList>
    </citation>
    <scope>NUCLEOTIDE SEQUENCE</scope>
    <source>
        <strain evidence="1">G02</strain>
        <tissue evidence="1">Leaf</tissue>
    </source>
</reference>
<dbReference type="EMBL" id="JACGWJ010000010">
    <property type="protein sequence ID" value="KAL0392918.1"/>
    <property type="molecule type" value="Genomic_DNA"/>
</dbReference>
<organism evidence="1">
    <name type="scientific">Sesamum radiatum</name>
    <name type="common">Black benniseed</name>
    <dbReference type="NCBI Taxonomy" id="300843"/>
    <lineage>
        <taxon>Eukaryota</taxon>
        <taxon>Viridiplantae</taxon>
        <taxon>Streptophyta</taxon>
        <taxon>Embryophyta</taxon>
        <taxon>Tracheophyta</taxon>
        <taxon>Spermatophyta</taxon>
        <taxon>Magnoliopsida</taxon>
        <taxon>eudicotyledons</taxon>
        <taxon>Gunneridae</taxon>
        <taxon>Pentapetalae</taxon>
        <taxon>asterids</taxon>
        <taxon>lamiids</taxon>
        <taxon>Lamiales</taxon>
        <taxon>Pedaliaceae</taxon>
        <taxon>Sesamum</taxon>
    </lineage>
</organism>
<dbReference type="SUPFAM" id="SSF56672">
    <property type="entry name" value="DNA/RNA polymerases"/>
    <property type="match status" value="1"/>
</dbReference>
<accession>A0AAW2SKG0</accession>
<name>A0AAW2SKG0_SESRA</name>
<comment type="caution">
    <text evidence="1">The sequence shown here is derived from an EMBL/GenBank/DDBJ whole genome shotgun (WGS) entry which is preliminary data.</text>
</comment>
<dbReference type="AlphaFoldDB" id="A0AAW2SKG0"/>
<proteinExistence type="predicted"/>
<reference evidence="1" key="2">
    <citation type="journal article" date="2024" name="Plant">
        <title>Genomic evolution and insights into agronomic trait innovations of Sesamum species.</title>
        <authorList>
            <person name="Miao H."/>
            <person name="Wang L."/>
            <person name="Qu L."/>
            <person name="Liu H."/>
            <person name="Sun Y."/>
            <person name="Le M."/>
            <person name="Wang Q."/>
            <person name="Wei S."/>
            <person name="Zheng Y."/>
            <person name="Lin W."/>
            <person name="Duan Y."/>
            <person name="Cao H."/>
            <person name="Xiong S."/>
            <person name="Wang X."/>
            <person name="Wei L."/>
            <person name="Li C."/>
            <person name="Ma Q."/>
            <person name="Ju M."/>
            <person name="Zhao R."/>
            <person name="Li G."/>
            <person name="Mu C."/>
            <person name="Tian Q."/>
            <person name="Mei H."/>
            <person name="Zhang T."/>
            <person name="Gao T."/>
            <person name="Zhang H."/>
        </authorList>
    </citation>
    <scope>NUCLEOTIDE SEQUENCE</scope>
    <source>
        <strain evidence="1">G02</strain>
    </source>
</reference>
<evidence type="ECO:0000313" key="1">
    <source>
        <dbReference type="EMBL" id="KAL0392918.1"/>
    </source>
</evidence>
<dbReference type="InterPro" id="IPR043502">
    <property type="entry name" value="DNA/RNA_pol_sf"/>
</dbReference>
<dbReference type="PANTHER" id="PTHR11439">
    <property type="entry name" value="GAG-POL-RELATED RETROTRANSPOSON"/>
    <property type="match status" value="1"/>
</dbReference>
<dbReference type="PANTHER" id="PTHR11439:SF465">
    <property type="entry name" value="REVERSE TRANSCRIPTASE TY1_COPIA-TYPE DOMAIN-CONTAINING PROTEIN"/>
    <property type="match status" value="1"/>
</dbReference>
<gene>
    <name evidence="1" type="ORF">Sradi_2514600</name>
</gene>